<keyword evidence="2" id="KW-0472">Membrane</keyword>
<dbReference type="Proteomes" id="UP000249390">
    <property type="component" value="Unassembled WGS sequence"/>
</dbReference>
<gene>
    <name evidence="3" type="ORF">DM860_018109</name>
</gene>
<evidence type="ECO:0000256" key="1">
    <source>
        <dbReference type="SAM" id="MobiDB-lite"/>
    </source>
</evidence>
<keyword evidence="2" id="KW-1133">Transmembrane helix</keyword>
<feature type="region of interest" description="Disordered" evidence="1">
    <location>
        <begin position="1"/>
        <end position="26"/>
    </location>
</feature>
<evidence type="ECO:0000313" key="3">
    <source>
        <dbReference type="EMBL" id="RAL50363.1"/>
    </source>
</evidence>
<accession>A0A328E1N9</accession>
<evidence type="ECO:0000313" key="4">
    <source>
        <dbReference type="Proteomes" id="UP000249390"/>
    </source>
</evidence>
<protein>
    <submittedName>
        <fullName evidence="3">Uncharacterized protein</fullName>
    </submittedName>
</protein>
<keyword evidence="4" id="KW-1185">Reference proteome</keyword>
<organism evidence="3 4">
    <name type="scientific">Cuscuta australis</name>
    <dbReference type="NCBI Taxonomy" id="267555"/>
    <lineage>
        <taxon>Eukaryota</taxon>
        <taxon>Viridiplantae</taxon>
        <taxon>Streptophyta</taxon>
        <taxon>Embryophyta</taxon>
        <taxon>Tracheophyta</taxon>
        <taxon>Spermatophyta</taxon>
        <taxon>Magnoliopsida</taxon>
        <taxon>eudicotyledons</taxon>
        <taxon>Gunneridae</taxon>
        <taxon>Pentapetalae</taxon>
        <taxon>asterids</taxon>
        <taxon>lamiids</taxon>
        <taxon>Solanales</taxon>
        <taxon>Convolvulaceae</taxon>
        <taxon>Cuscuteae</taxon>
        <taxon>Cuscuta</taxon>
        <taxon>Cuscuta subgen. Grammica</taxon>
        <taxon>Cuscuta sect. Cleistogrammica</taxon>
    </lineage>
</organism>
<comment type="caution">
    <text evidence="3">The sequence shown here is derived from an EMBL/GenBank/DDBJ whole genome shotgun (WGS) entry which is preliminary data.</text>
</comment>
<keyword evidence="2" id="KW-0812">Transmembrane</keyword>
<feature type="transmembrane region" description="Helical" evidence="2">
    <location>
        <begin position="67"/>
        <end position="85"/>
    </location>
</feature>
<proteinExistence type="predicted"/>
<reference evidence="3 4" key="1">
    <citation type="submission" date="2018-06" db="EMBL/GenBank/DDBJ databases">
        <title>The Genome of Cuscuta australis (Dodder) Provides Insight into the Evolution of Plant Parasitism.</title>
        <authorList>
            <person name="Liu H."/>
        </authorList>
    </citation>
    <scope>NUCLEOTIDE SEQUENCE [LARGE SCALE GENOMIC DNA]</scope>
    <source>
        <strain evidence="4">cv. Yunnan</strain>
        <tissue evidence="3">Vines</tissue>
    </source>
</reference>
<dbReference type="EMBL" id="NQVE01000066">
    <property type="protein sequence ID" value="RAL50363.1"/>
    <property type="molecule type" value="Genomic_DNA"/>
</dbReference>
<name>A0A328E1N9_9ASTE</name>
<dbReference type="AlphaFoldDB" id="A0A328E1N9"/>
<evidence type="ECO:0000256" key="2">
    <source>
        <dbReference type="SAM" id="Phobius"/>
    </source>
</evidence>
<sequence>MLKPSSPEAIKSPLPRSAPSTSRGTQALGFEATKSPLLSKFLMRHPPWSESHIDGIVGGSLKTTNGLQMTISSPTFMVIFVLYIARRRCTLYKSRSFKDNEQIGADFSTLPLRTASRQCTSHSWCSFFHFATPGSELAAHLILVGAVSLCRSKQRVGNAPRTQECSSFHFATLNNRVAVHLMLVGTVSFTLPYSGQRVGITSQSGGVVYLTSLCSGQRVGRRTRCRRTGAGPPVVCCWERNRKFVLLPSEELFRRCCFGVELLVAAGVARMPAKFLLAEGNYKKKMQVAIARSVTTYSL</sequence>